<protein>
    <recommendedName>
        <fullName evidence="1">Cyclic nucleotide-binding domain-containing protein</fullName>
    </recommendedName>
</protein>
<dbReference type="SMART" id="SM00100">
    <property type="entry name" value="cNMP"/>
    <property type="match status" value="1"/>
</dbReference>
<dbReference type="InterPro" id="IPR018490">
    <property type="entry name" value="cNMP-bd_dom_sf"/>
</dbReference>
<dbReference type="InterPro" id="IPR000595">
    <property type="entry name" value="cNMP-bd_dom"/>
</dbReference>
<dbReference type="Gene3D" id="2.60.120.10">
    <property type="entry name" value="Jelly Rolls"/>
    <property type="match status" value="1"/>
</dbReference>
<dbReference type="Proteomes" id="UP001428290">
    <property type="component" value="Unassembled WGS sequence"/>
</dbReference>
<name>A0ABP9WV28_9CHLR</name>
<accession>A0ABP9WV28</accession>
<evidence type="ECO:0000259" key="1">
    <source>
        <dbReference type="PROSITE" id="PS50042"/>
    </source>
</evidence>
<dbReference type="Pfam" id="PF00027">
    <property type="entry name" value="cNMP_binding"/>
    <property type="match status" value="1"/>
</dbReference>
<dbReference type="EMBL" id="BAABRU010000002">
    <property type="protein sequence ID" value="GAA5526944.1"/>
    <property type="molecule type" value="Genomic_DNA"/>
</dbReference>
<dbReference type="PROSITE" id="PS50042">
    <property type="entry name" value="CNMP_BINDING_3"/>
    <property type="match status" value="1"/>
</dbReference>
<organism evidence="2 3">
    <name type="scientific">Herpetosiphon gulosus</name>
    <dbReference type="NCBI Taxonomy" id="1973496"/>
    <lineage>
        <taxon>Bacteria</taxon>
        <taxon>Bacillati</taxon>
        <taxon>Chloroflexota</taxon>
        <taxon>Chloroflexia</taxon>
        <taxon>Herpetosiphonales</taxon>
        <taxon>Herpetosiphonaceae</taxon>
        <taxon>Herpetosiphon</taxon>
    </lineage>
</organism>
<dbReference type="InterPro" id="IPR014710">
    <property type="entry name" value="RmlC-like_jellyroll"/>
</dbReference>
<dbReference type="CDD" id="cd00038">
    <property type="entry name" value="CAP_ED"/>
    <property type="match status" value="1"/>
</dbReference>
<gene>
    <name evidence="2" type="ORF">Hgul01_00726</name>
</gene>
<sequence length="167" mass="18018">MALQPDSSEQPTPADIAQRLADVPLFEQMRPDDLAFLADHAQIQQLEPAVVLSAQQSSENDLYVVVRGHLEVWLDPSSLGAEGPERKLATLFADEIAGELALVDGGVRSARLQAGDAGVRVICISQAAILNRCEQDPIFGYRLMRNLAAMLALRARLTALSAQTTIA</sequence>
<feature type="domain" description="Cyclic nucleotide-binding" evidence="1">
    <location>
        <begin position="25"/>
        <end position="114"/>
    </location>
</feature>
<comment type="caution">
    <text evidence="2">The sequence shown here is derived from an EMBL/GenBank/DDBJ whole genome shotgun (WGS) entry which is preliminary data.</text>
</comment>
<evidence type="ECO:0000313" key="3">
    <source>
        <dbReference type="Proteomes" id="UP001428290"/>
    </source>
</evidence>
<reference evidence="2 3" key="1">
    <citation type="submission" date="2024-02" db="EMBL/GenBank/DDBJ databases">
        <title>Herpetosiphon gulosus NBRC 112829.</title>
        <authorList>
            <person name="Ichikawa N."/>
            <person name="Katano-Makiyama Y."/>
            <person name="Hidaka K."/>
        </authorList>
    </citation>
    <scope>NUCLEOTIDE SEQUENCE [LARGE SCALE GENOMIC DNA]</scope>
    <source>
        <strain evidence="2 3">NBRC 112829</strain>
    </source>
</reference>
<proteinExistence type="predicted"/>
<dbReference type="SUPFAM" id="SSF51206">
    <property type="entry name" value="cAMP-binding domain-like"/>
    <property type="match status" value="1"/>
</dbReference>
<evidence type="ECO:0000313" key="2">
    <source>
        <dbReference type="EMBL" id="GAA5526944.1"/>
    </source>
</evidence>
<dbReference type="RefSeq" id="WP_345720575.1">
    <property type="nucleotide sequence ID" value="NZ_BAABRU010000002.1"/>
</dbReference>
<keyword evidence="3" id="KW-1185">Reference proteome</keyword>